<dbReference type="OrthoDB" id="9810135at2"/>
<dbReference type="EMBL" id="JALP01000018">
    <property type="protein sequence ID" value="THG92134.1"/>
    <property type="molecule type" value="Genomic_DNA"/>
</dbReference>
<dbReference type="Pfam" id="PF00580">
    <property type="entry name" value="UvrD-helicase"/>
    <property type="match status" value="1"/>
</dbReference>
<feature type="region of interest" description="Disordered" evidence="12">
    <location>
        <begin position="74"/>
        <end position="94"/>
    </location>
</feature>
<evidence type="ECO:0000256" key="10">
    <source>
        <dbReference type="ARBA" id="ARBA00048988"/>
    </source>
</evidence>
<evidence type="ECO:0000256" key="1">
    <source>
        <dbReference type="ARBA" id="ARBA00009922"/>
    </source>
</evidence>
<keyword evidence="17" id="KW-1185">Reference proteome</keyword>
<gene>
    <name evidence="16" type="ORF">AJ85_16590</name>
    <name evidence="15" type="ORF">BALCAV_0210825</name>
</gene>
<dbReference type="RefSeq" id="WP_003322143.1">
    <property type="nucleotide sequence ID" value="NZ_ALPT02000032.1"/>
</dbReference>
<dbReference type="InterPro" id="IPR000212">
    <property type="entry name" value="DNA_helicase_UvrD/REP"/>
</dbReference>
<dbReference type="AlphaFoldDB" id="A0A094YUW9"/>
<feature type="binding site" evidence="11">
    <location>
        <begin position="166"/>
        <end position="173"/>
    </location>
    <ligand>
        <name>ATP</name>
        <dbReference type="ChEBI" id="CHEBI:30616"/>
    </ligand>
</feature>
<evidence type="ECO:0000256" key="3">
    <source>
        <dbReference type="ARBA" id="ARBA00022801"/>
    </source>
</evidence>
<dbReference type="InterPro" id="IPR027417">
    <property type="entry name" value="P-loop_NTPase"/>
</dbReference>
<evidence type="ECO:0000313" key="16">
    <source>
        <dbReference type="EMBL" id="THG92134.1"/>
    </source>
</evidence>
<evidence type="ECO:0000256" key="6">
    <source>
        <dbReference type="ARBA" id="ARBA00023125"/>
    </source>
</evidence>
<evidence type="ECO:0000313" key="18">
    <source>
        <dbReference type="Proteomes" id="UP000297014"/>
    </source>
</evidence>
<feature type="domain" description="UvrD-like helicase ATP-binding" evidence="13">
    <location>
        <begin position="145"/>
        <end position="424"/>
    </location>
</feature>
<dbReference type="STRING" id="1218173.BALCAV_0210825"/>
<dbReference type="GO" id="GO:0005829">
    <property type="term" value="C:cytosol"/>
    <property type="evidence" value="ECO:0007669"/>
    <property type="project" value="TreeGrafter"/>
</dbReference>
<keyword evidence="3 11" id="KW-0378">Hydrolase</keyword>
<evidence type="ECO:0000256" key="12">
    <source>
        <dbReference type="SAM" id="MobiDB-lite"/>
    </source>
</evidence>
<comment type="caution">
    <text evidence="15">The sequence shown here is derived from an EMBL/GenBank/DDBJ whole genome shotgun (WGS) entry which is preliminary data.</text>
</comment>
<evidence type="ECO:0000256" key="2">
    <source>
        <dbReference type="ARBA" id="ARBA00022741"/>
    </source>
</evidence>
<dbReference type="EC" id="5.6.2.4" evidence="9"/>
<evidence type="ECO:0000256" key="4">
    <source>
        <dbReference type="ARBA" id="ARBA00022806"/>
    </source>
</evidence>
<dbReference type="InterPro" id="IPR013986">
    <property type="entry name" value="DExx_box_DNA_helicase_dom_sf"/>
</dbReference>
<dbReference type="GO" id="GO:0043138">
    <property type="term" value="F:3'-5' DNA helicase activity"/>
    <property type="evidence" value="ECO:0007669"/>
    <property type="project" value="UniProtKB-EC"/>
</dbReference>
<dbReference type="eggNOG" id="COG0210">
    <property type="taxonomic scope" value="Bacteria"/>
</dbReference>
<feature type="compositionally biased region" description="Basic and acidic residues" evidence="12">
    <location>
        <begin position="74"/>
        <end position="85"/>
    </location>
</feature>
<dbReference type="SUPFAM" id="SSF52540">
    <property type="entry name" value="P-loop containing nucleoside triphosphate hydrolases"/>
    <property type="match status" value="1"/>
</dbReference>
<dbReference type="GO" id="GO:0003677">
    <property type="term" value="F:DNA binding"/>
    <property type="evidence" value="ECO:0007669"/>
    <property type="project" value="UniProtKB-KW"/>
</dbReference>
<dbReference type="GO" id="GO:0000725">
    <property type="term" value="P:recombinational repair"/>
    <property type="evidence" value="ECO:0007669"/>
    <property type="project" value="TreeGrafter"/>
</dbReference>
<accession>A0A094YUW9</accession>
<dbReference type="Proteomes" id="UP000002754">
    <property type="component" value="Unassembled WGS sequence"/>
</dbReference>
<dbReference type="InterPro" id="IPR014017">
    <property type="entry name" value="DNA_helicase_UvrD-like_C"/>
</dbReference>
<reference evidence="15 17" key="1">
    <citation type="journal article" date="2014" name="Genome Announc.">
        <title>Draft Genome Sequence of Bacillus alcalophilus AV1934, a Classic Alkaliphile Isolated from Human Feces in 1934.</title>
        <authorList>
            <person name="Attie O."/>
            <person name="Jayaprakash A."/>
            <person name="Shah H."/>
            <person name="Paulsen I.T."/>
            <person name="Morino M."/>
            <person name="Takahashi Y."/>
            <person name="Narumi I."/>
            <person name="Sachidanandam R."/>
            <person name="Satoh K."/>
            <person name="Ito M."/>
            <person name="Krulwich T.A."/>
        </authorList>
    </citation>
    <scope>NUCLEOTIDE SEQUENCE [LARGE SCALE GENOMIC DNA]</scope>
    <source>
        <strain evidence="15 17">AV1934</strain>
    </source>
</reference>
<dbReference type="GO" id="GO:0005524">
    <property type="term" value="F:ATP binding"/>
    <property type="evidence" value="ECO:0007669"/>
    <property type="project" value="UniProtKB-UniRule"/>
</dbReference>
<evidence type="ECO:0000256" key="7">
    <source>
        <dbReference type="ARBA" id="ARBA00023235"/>
    </source>
</evidence>
<keyword evidence="5 11" id="KW-0067">ATP-binding</keyword>
<dbReference type="Gene3D" id="1.10.486.10">
    <property type="entry name" value="PCRA, domain 4"/>
    <property type="match status" value="1"/>
</dbReference>
<dbReference type="GO" id="GO:0016787">
    <property type="term" value="F:hydrolase activity"/>
    <property type="evidence" value="ECO:0007669"/>
    <property type="project" value="UniProtKB-UniRule"/>
</dbReference>
<comment type="similarity">
    <text evidence="1">Belongs to the helicase family. UvrD subfamily.</text>
</comment>
<reference evidence="16 18" key="2">
    <citation type="submission" date="2014-01" db="EMBL/GenBank/DDBJ databases">
        <title>Draft genome sequencing of Bacillus alcalophilus CGMCC 1.3604.</title>
        <authorList>
            <person name="Yang J."/>
            <person name="Diao L."/>
            <person name="Yang S."/>
        </authorList>
    </citation>
    <scope>NUCLEOTIDE SEQUENCE [LARGE SCALE GENOMIC DNA]</scope>
    <source>
        <strain evidence="16 18">CGMCC 1.3604</strain>
    </source>
</reference>
<sequence>MQTAYYHKRVIHLPTIDRSEWQQLYKAGIKGALTCIHCGEKMRLQLSIEEPAQFLHPPTTLSCVDEVNAFEKKYSTKKEEPKKQEQALNGFSIPQNRSIAQTSETYDSSWKKPEPLTMIPDFQPTKSTTMTYQSEYRSLLQNNGIYLDDNQWSAVETTEGPLLILAGAGSGKTRVLTTRAAYMLTVKQISPKEMILVTFTAKAAKEMKARMEIYPNLSKQTLKQLMVGTFHSIFYKILLHHHPDRWHSSKLLKMDWQRDKLIKEAGREIDIDEKDFAYDQALTQISWWKNHLISPDQVKAADQWEEKVQYLYKRYEEKRTNEQMFDFDDMLIGCYELLKSDEHLRARYQQRFNYVSIDEFQDINKVQAEIITMLTEKSNNLCVVGDDDQSIYGFRGSDPDYILSFQQNYQSAKKIILNENYRSNHSIVSVANKVIATNRKRFKKTLKAQYHIENYPTLFYPYDEEEEATMIVNDIKKRIESGARPADFAILYRTNTHARALFERLIDSSLPFVIESDGESFYNRKTIRKILAYLRLAQNEDDMKAVPDMTSALFLKQNVVQDVKAYSITHDCTLVEAFSYVENLLPFQLKKLKALPKQFQTLRKMPPEKAIQYIESEMGLKDYIKKQGNEGNKMERGSDDVRDLKVAARQHETISSFLEHVDHMIAKYTEIKSLPPSKEAIQLMTIHRAKGLEYDHVYLLGTVEGNLPHDYALEAWREGNDNPLEEERRLMYVAITRAVQSLSISVPMMRRGKQTQRSRFVREAQKMISKASSLNT</sequence>
<evidence type="ECO:0000256" key="5">
    <source>
        <dbReference type="ARBA" id="ARBA00022840"/>
    </source>
</evidence>
<comment type="catalytic activity">
    <reaction evidence="10">
        <text>ATP + H2O = ADP + phosphate + H(+)</text>
        <dbReference type="Rhea" id="RHEA:13065"/>
        <dbReference type="ChEBI" id="CHEBI:15377"/>
        <dbReference type="ChEBI" id="CHEBI:15378"/>
        <dbReference type="ChEBI" id="CHEBI:30616"/>
        <dbReference type="ChEBI" id="CHEBI:43474"/>
        <dbReference type="ChEBI" id="CHEBI:456216"/>
        <dbReference type="EC" id="5.6.2.4"/>
    </reaction>
</comment>
<dbReference type="CDD" id="cd17932">
    <property type="entry name" value="DEXQc_UvrD"/>
    <property type="match status" value="1"/>
</dbReference>
<dbReference type="CDD" id="cd18807">
    <property type="entry name" value="SF1_C_UvrD"/>
    <property type="match status" value="1"/>
</dbReference>
<dbReference type="EMBL" id="ALPT02000032">
    <property type="protein sequence ID" value="KGA97297.1"/>
    <property type="molecule type" value="Genomic_DNA"/>
</dbReference>
<dbReference type="PROSITE" id="PS51217">
    <property type="entry name" value="UVRD_HELICASE_CTER"/>
    <property type="match status" value="1"/>
</dbReference>
<evidence type="ECO:0000256" key="9">
    <source>
        <dbReference type="ARBA" id="ARBA00034808"/>
    </source>
</evidence>
<dbReference type="InterPro" id="IPR014016">
    <property type="entry name" value="UvrD-like_ATP-bd"/>
</dbReference>
<keyword evidence="7" id="KW-0413">Isomerase</keyword>
<dbReference type="Proteomes" id="UP000297014">
    <property type="component" value="Unassembled WGS sequence"/>
</dbReference>
<evidence type="ECO:0000256" key="8">
    <source>
        <dbReference type="ARBA" id="ARBA00034617"/>
    </source>
</evidence>
<organism evidence="15 17">
    <name type="scientific">Alkalihalobacillus alcalophilus ATCC 27647 = CGMCC 1.3604</name>
    <dbReference type="NCBI Taxonomy" id="1218173"/>
    <lineage>
        <taxon>Bacteria</taxon>
        <taxon>Bacillati</taxon>
        <taxon>Bacillota</taxon>
        <taxon>Bacilli</taxon>
        <taxon>Bacillales</taxon>
        <taxon>Bacillaceae</taxon>
        <taxon>Alkalihalobacillus</taxon>
    </lineage>
</organism>
<keyword evidence="2 11" id="KW-0547">Nucleotide-binding</keyword>
<keyword evidence="6" id="KW-0238">DNA-binding</keyword>
<evidence type="ECO:0000313" key="15">
    <source>
        <dbReference type="EMBL" id="KGA97297.1"/>
    </source>
</evidence>
<dbReference type="PANTHER" id="PTHR11070:SF2">
    <property type="entry name" value="ATP-DEPENDENT DNA HELICASE SRS2"/>
    <property type="match status" value="1"/>
</dbReference>
<feature type="domain" description="UvrD-like helicase C-terminal" evidence="14">
    <location>
        <begin position="425"/>
        <end position="691"/>
    </location>
</feature>
<dbReference type="PROSITE" id="PS51198">
    <property type="entry name" value="UVRD_HELICASE_ATP_BIND"/>
    <property type="match status" value="1"/>
</dbReference>
<evidence type="ECO:0000259" key="13">
    <source>
        <dbReference type="PROSITE" id="PS51198"/>
    </source>
</evidence>
<evidence type="ECO:0000256" key="11">
    <source>
        <dbReference type="PROSITE-ProRule" id="PRU00560"/>
    </source>
</evidence>
<dbReference type="Pfam" id="PF13361">
    <property type="entry name" value="UvrD_C"/>
    <property type="match status" value="1"/>
</dbReference>
<comment type="catalytic activity">
    <reaction evidence="8">
        <text>Couples ATP hydrolysis with the unwinding of duplex DNA by translocating in the 3'-5' direction.</text>
        <dbReference type="EC" id="5.6.2.4"/>
    </reaction>
</comment>
<dbReference type="Gene3D" id="1.10.10.160">
    <property type="match status" value="1"/>
</dbReference>
<dbReference type="GO" id="GO:0033202">
    <property type="term" value="C:DNA helicase complex"/>
    <property type="evidence" value="ECO:0007669"/>
    <property type="project" value="TreeGrafter"/>
</dbReference>
<keyword evidence="4 11" id="KW-0347">Helicase</keyword>
<protein>
    <recommendedName>
        <fullName evidence="9">DNA 3'-5' helicase</fullName>
        <ecNumber evidence="9">5.6.2.4</ecNumber>
    </recommendedName>
</protein>
<dbReference type="Gene3D" id="3.40.50.300">
    <property type="entry name" value="P-loop containing nucleotide triphosphate hydrolases"/>
    <property type="match status" value="2"/>
</dbReference>
<evidence type="ECO:0000259" key="14">
    <source>
        <dbReference type="PROSITE" id="PS51217"/>
    </source>
</evidence>
<evidence type="ECO:0000313" key="17">
    <source>
        <dbReference type="Proteomes" id="UP000002754"/>
    </source>
</evidence>
<name>A0A094YUW9_ALKAL</name>
<dbReference type="PANTHER" id="PTHR11070">
    <property type="entry name" value="UVRD / RECB / PCRA DNA HELICASE FAMILY MEMBER"/>
    <property type="match status" value="1"/>
</dbReference>
<proteinExistence type="inferred from homology"/>